<accession>A0AA37TPK2</accession>
<name>A0AA37TPK2_9GAMM</name>
<evidence type="ECO:0000313" key="3">
    <source>
        <dbReference type="Proteomes" id="UP001157439"/>
    </source>
</evidence>
<feature type="transmembrane region" description="Helical" evidence="1">
    <location>
        <begin position="50"/>
        <end position="71"/>
    </location>
</feature>
<keyword evidence="1" id="KW-1133">Transmembrane helix</keyword>
<proteinExistence type="predicted"/>
<evidence type="ECO:0000313" key="2">
    <source>
        <dbReference type="EMBL" id="GLS83235.1"/>
    </source>
</evidence>
<reference evidence="2 3" key="1">
    <citation type="journal article" date="2014" name="Int. J. Syst. Evol. Microbiol.">
        <title>Complete genome sequence of Corynebacterium casei LMG S-19264T (=DSM 44701T), isolated from a smear-ripened cheese.</title>
        <authorList>
            <consortium name="US DOE Joint Genome Institute (JGI-PGF)"/>
            <person name="Walter F."/>
            <person name="Albersmeier A."/>
            <person name="Kalinowski J."/>
            <person name="Ruckert C."/>
        </authorList>
    </citation>
    <scope>NUCLEOTIDE SEQUENCE [LARGE SCALE GENOMIC DNA]</scope>
    <source>
        <strain evidence="2 3">NBRC 112785</strain>
    </source>
</reference>
<dbReference type="RefSeq" id="WP_095499881.1">
    <property type="nucleotide sequence ID" value="NZ_BSPO01000002.1"/>
</dbReference>
<gene>
    <name evidence="2" type="ORF">GCM10007894_12120</name>
</gene>
<keyword evidence="1" id="KW-0812">Transmembrane</keyword>
<sequence>MKPETGAIVVGSGMSLPASITKSVAIEQSFLQASLSEVVAGHFTWHTADITTLLGIFLSICGLGVAIWRGLKHER</sequence>
<dbReference type="Proteomes" id="UP001157439">
    <property type="component" value="Unassembled WGS sequence"/>
</dbReference>
<organism evidence="2 3">
    <name type="scientific">Paraferrimonas haliotis</name>
    <dbReference type="NCBI Taxonomy" id="2013866"/>
    <lineage>
        <taxon>Bacteria</taxon>
        <taxon>Pseudomonadati</taxon>
        <taxon>Pseudomonadota</taxon>
        <taxon>Gammaproteobacteria</taxon>
        <taxon>Alteromonadales</taxon>
        <taxon>Ferrimonadaceae</taxon>
        <taxon>Paraferrimonas</taxon>
    </lineage>
</organism>
<protein>
    <submittedName>
        <fullName evidence="2">Uncharacterized protein</fullName>
    </submittedName>
</protein>
<dbReference type="AlphaFoldDB" id="A0AA37TPK2"/>
<comment type="caution">
    <text evidence="2">The sequence shown here is derived from an EMBL/GenBank/DDBJ whole genome shotgun (WGS) entry which is preliminary data.</text>
</comment>
<keyword evidence="3" id="KW-1185">Reference proteome</keyword>
<dbReference type="EMBL" id="BSPO01000002">
    <property type="protein sequence ID" value="GLS83235.1"/>
    <property type="molecule type" value="Genomic_DNA"/>
</dbReference>
<evidence type="ECO:0000256" key="1">
    <source>
        <dbReference type="SAM" id="Phobius"/>
    </source>
</evidence>
<keyword evidence="1" id="KW-0472">Membrane</keyword>